<dbReference type="Gene3D" id="3.10.580.10">
    <property type="entry name" value="CBS-domain"/>
    <property type="match status" value="1"/>
</dbReference>
<dbReference type="AlphaFoldDB" id="A0A370UCB1"/>
<dbReference type="RefSeq" id="WP_115467463.1">
    <property type="nucleotide sequence ID" value="NZ_QKRA01000002.1"/>
</dbReference>
<dbReference type="PANTHER" id="PTHR43080">
    <property type="entry name" value="CBS DOMAIN-CONTAINING PROTEIN CBSX3, MITOCHONDRIAL"/>
    <property type="match status" value="1"/>
</dbReference>
<dbReference type="PROSITE" id="PS51371">
    <property type="entry name" value="CBS"/>
    <property type="match status" value="2"/>
</dbReference>
<sequence length="138" mass="15547">MSIDALTVREIMSRDTFHVYPDTRIDDCARQLAARKLSGAPVTDHYDNLIGFVSEQDLLEPLMQAVYYCNRPKEVSSVMSQDVLSLTPKQQVMQIAKVMTENKPKIYPVVEEGRLVGIVTRRHVTLALLQGQDTCVPV</sequence>
<dbReference type="Pfam" id="PF00571">
    <property type="entry name" value="CBS"/>
    <property type="match status" value="2"/>
</dbReference>
<dbReference type="EMBL" id="QKRA01000002">
    <property type="protein sequence ID" value="RDL45430.1"/>
    <property type="molecule type" value="Genomic_DNA"/>
</dbReference>
<dbReference type="InterPro" id="IPR046342">
    <property type="entry name" value="CBS_dom_sf"/>
</dbReference>
<dbReference type="OrthoDB" id="9790355at2"/>
<dbReference type="SUPFAM" id="SSF54631">
    <property type="entry name" value="CBS-domain pair"/>
    <property type="match status" value="1"/>
</dbReference>
<protein>
    <submittedName>
        <fullName evidence="4">Histidine kinase</fullName>
    </submittedName>
</protein>
<keyword evidence="4" id="KW-0808">Transferase</keyword>
<dbReference type="InterPro" id="IPR000644">
    <property type="entry name" value="CBS_dom"/>
</dbReference>
<evidence type="ECO:0000313" key="5">
    <source>
        <dbReference type="Proteomes" id="UP000254326"/>
    </source>
</evidence>
<dbReference type="SMART" id="SM00116">
    <property type="entry name" value="CBS"/>
    <property type="match status" value="2"/>
</dbReference>
<keyword evidence="1 2" id="KW-0129">CBS domain</keyword>
<organism evidence="4 5">
    <name type="scientific">Marinomonas piezotolerans</name>
    <dbReference type="NCBI Taxonomy" id="2213058"/>
    <lineage>
        <taxon>Bacteria</taxon>
        <taxon>Pseudomonadati</taxon>
        <taxon>Pseudomonadota</taxon>
        <taxon>Gammaproteobacteria</taxon>
        <taxon>Oceanospirillales</taxon>
        <taxon>Oceanospirillaceae</taxon>
        <taxon>Marinomonas</taxon>
    </lineage>
</organism>
<evidence type="ECO:0000313" key="4">
    <source>
        <dbReference type="EMBL" id="RDL45430.1"/>
    </source>
</evidence>
<evidence type="ECO:0000256" key="1">
    <source>
        <dbReference type="ARBA" id="ARBA00023122"/>
    </source>
</evidence>
<proteinExistence type="predicted"/>
<name>A0A370UCB1_9GAMM</name>
<comment type="caution">
    <text evidence="4">The sequence shown here is derived from an EMBL/GenBank/DDBJ whole genome shotgun (WGS) entry which is preliminary data.</text>
</comment>
<dbReference type="PANTHER" id="PTHR43080:SF2">
    <property type="entry name" value="CBS DOMAIN-CONTAINING PROTEIN"/>
    <property type="match status" value="1"/>
</dbReference>
<keyword evidence="5" id="KW-1185">Reference proteome</keyword>
<dbReference type="Proteomes" id="UP000254326">
    <property type="component" value="Unassembled WGS sequence"/>
</dbReference>
<feature type="domain" description="CBS" evidence="3">
    <location>
        <begin position="79"/>
        <end position="134"/>
    </location>
</feature>
<dbReference type="GO" id="GO:0016301">
    <property type="term" value="F:kinase activity"/>
    <property type="evidence" value="ECO:0007669"/>
    <property type="project" value="UniProtKB-KW"/>
</dbReference>
<evidence type="ECO:0000259" key="3">
    <source>
        <dbReference type="PROSITE" id="PS51371"/>
    </source>
</evidence>
<evidence type="ECO:0000256" key="2">
    <source>
        <dbReference type="PROSITE-ProRule" id="PRU00703"/>
    </source>
</evidence>
<reference evidence="4 5" key="1">
    <citation type="submission" date="2018-06" db="EMBL/GenBank/DDBJ databases">
        <title>Marinomonas sp. YLB-05 draft genome sequence.</title>
        <authorList>
            <person name="Yu L."/>
            <person name="Tang X."/>
        </authorList>
    </citation>
    <scope>NUCLEOTIDE SEQUENCE [LARGE SCALE GENOMIC DNA]</scope>
    <source>
        <strain evidence="4 5">YLB-05</strain>
    </source>
</reference>
<keyword evidence="4" id="KW-0418">Kinase</keyword>
<accession>A0A370UCB1</accession>
<gene>
    <name evidence="4" type="ORF">DN730_07420</name>
</gene>
<dbReference type="InterPro" id="IPR051257">
    <property type="entry name" value="Diverse_CBS-Domain"/>
</dbReference>
<feature type="domain" description="CBS" evidence="3">
    <location>
        <begin position="12"/>
        <end position="75"/>
    </location>
</feature>